<comment type="caution">
    <text evidence="1">The sequence shown here is derived from an EMBL/GenBank/DDBJ whole genome shotgun (WGS) entry which is preliminary data.</text>
</comment>
<dbReference type="Proteomes" id="UP000783102">
    <property type="component" value="Unassembled WGS sequence"/>
</dbReference>
<dbReference type="RefSeq" id="WP_146610955.1">
    <property type="nucleotide sequence ID" value="NZ_CP030087.1"/>
</dbReference>
<protein>
    <submittedName>
        <fullName evidence="1">Uncharacterized protein</fullName>
    </submittedName>
</protein>
<name>A0A9Q2WIF1_9BURK</name>
<dbReference type="EMBL" id="JAANEY010000001">
    <property type="protein sequence ID" value="MBT8551043.1"/>
    <property type="molecule type" value="Genomic_DNA"/>
</dbReference>
<organism evidence="1 2">
    <name type="scientific">Polynucleobacter paneuropaeus</name>
    <dbReference type="NCBI Taxonomy" id="2527775"/>
    <lineage>
        <taxon>Bacteria</taxon>
        <taxon>Pseudomonadati</taxon>
        <taxon>Pseudomonadota</taxon>
        <taxon>Betaproteobacteria</taxon>
        <taxon>Burkholderiales</taxon>
        <taxon>Burkholderiaceae</taxon>
        <taxon>Polynucleobacter</taxon>
    </lineage>
</organism>
<dbReference type="OrthoDB" id="9135853at2"/>
<accession>A0A9Q2WIF1</accession>
<sequence>MSQYRKTPGKLGYLMLRVATSNPRIDQTLISRVCASLLLIALLNACAAPLAAIGSSAGSTATATAATYPITTASVATSVATGKSPLEHAASAATKKECNFFNVVDSKPICIDKEFPPITDKSEFYFGPADIAPTENPAKPN</sequence>
<dbReference type="GeneID" id="66832470"/>
<reference evidence="1" key="1">
    <citation type="journal article" date="2021" name="Genome Biol. Evol.">
        <title>Continental-Scale Gene Flow Prevents Allopatric Divergence of Pelagic Freshwater Bacteria.</title>
        <authorList>
            <person name="Hoetzinger M."/>
            <person name="Pitt A."/>
            <person name="Huemer A."/>
            <person name="Hahn M.W."/>
        </authorList>
    </citation>
    <scope>NUCLEOTIDE SEQUENCE</scope>
    <source>
        <strain evidence="1">SM1-W8</strain>
    </source>
</reference>
<evidence type="ECO:0000313" key="2">
    <source>
        <dbReference type="Proteomes" id="UP000783102"/>
    </source>
</evidence>
<proteinExistence type="predicted"/>
<gene>
    <name evidence="1" type="ORF">G6731_03635</name>
</gene>
<evidence type="ECO:0000313" key="1">
    <source>
        <dbReference type="EMBL" id="MBT8551043.1"/>
    </source>
</evidence>
<dbReference type="AlphaFoldDB" id="A0A9Q2WIF1"/>